<keyword evidence="2" id="KW-1185">Reference proteome</keyword>
<protein>
    <submittedName>
        <fullName evidence="1">Uncharacterized protein</fullName>
    </submittedName>
</protein>
<dbReference type="EMBL" id="CM046395">
    <property type="protein sequence ID" value="KAI8544542.1"/>
    <property type="molecule type" value="Genomic_DNA"/>
</dbReference>
<accession>A0ACC0MVM2</accession>
<reference evidence="1" key="1">
    <citation type="submission" date="2022-02" db="EMBL/GenBank/DDBJ databases">
        <title>Plant Genome Project.</title>
        <authorList>
            <person name="Zhang R.-G."/>
        </authorList>
    </citation>
    <scope>NUCLEOTIDE SEQUENCE</scope>
    <source>
        <strain evidence="1">AT1</strain>
    </source>
</reference>
<gene>
    <name evidence="1" type="ORF">RHMOL_Rhmol08G0305300</name>
</gene>
<comment type="caution">
    <text evidence="1">The sequence shown here is derived from an EMBL/GenBank/DDBJ whole genome shotgun (WGS) entry which is preliminary data.</text>
</comment>
<organism evidence="1 2">
    <name type="scientific">Rhododendron molle</name>
    <name type="common">Chinese azalea</name>
    <name type="synonym">Azalea mollis</name>
    <dbReference type="NCBI Taxonomy" id="49168"/>
    <lineage>
        <taxon>Eukaryota</taxon>
        <taxon>Viridiplantae</taxon>
        <taxon>Streptophyta</taxon>
        <taxon>Embryophyta</taxon>
        <taxon>Tracheophyta</taxon>
        <taxon>Spermatophyta</taxon>
        <taxon>Magnoliopsida</taxon>
        <taxon>eudicotyledons</taxon>
        <taxon>Gunneridae</taxon>
        <taxon>Pentapetalae</taxon>
        <taxon>asterids</taxon>
        <taxon>Ericales</taxon>
        <taxon>Ericaceae</taxon>
        <taxon>Ericoideae</taxon>
        <taxon>Rhodoreae</taxon>
        <taxon>Rhododendron</taxon>
    </lineage>
</organism>
<evidence type="ECO:0000313" key="2">
    <source>
        <dbReference type="Proteomes" id="UP001062846"/>
    </source>
</evidence>
<sequence length="134" mass="14542">MCERERDLGSGFDVSGALVFATGRSPVVLMVAGVEVTPVVVVRLMVDSGGELRKFWIQMDDVSKTETQNCATEQHSGAKWSIIFPLINLRTNKLGSDVNGGIDRAEASERALCVDAVQVQAVEDNGDIDLFLEE</sequence>
<proteinExistence type="predicted"/>
<name>A0ACC0MVM2_RHOML</name>
<evidence type="ECO:0000313" key="1">
    <source>
        <dbReference type="EMBL" id="KAI8544542.1"/>
    </source>
</evidence>
<dbReference type="Proteomes" id="UP001062846">
    <property type="component" value="Chromosome 8"/>
</dbReference>